<reference evidence="3" key="1">
    <citation type="journal article" date="2016" name="Nat. Biotechnol.">
        <title>Sequencing wild and cultivated cassava and related species reveals extensive interspecific hybridization and genetic diversity.</title>
        <authorList>
            <person name="Bredeson J.V."/>
            <person name="Lyons J.B."/>
            <person name="Prochnik S.E."/>
            <person name="Wu G.A."/>
            <person name="Ha C.M."/>
            <person name="Edsinger-Gonzales E."/>
            <person name="Grimwood J."/>
            <person name="Schmutz J."/>
            <person name="Rabbi I.Y."/>
            <person name="Egesi C."/>
            <person name="Nauluvula P."/>
            <person name="Lebot V."/>
            <person name="Ndunguru J."/>
            <person name="Mkamilo G."/>
            <person name="Bart R.S."/>
            <person name="Setter T.L."/>
            <person name="Gleadow R.M."/>
            <person name="Kulakow P."/>
            <person name="Ferguson M.E."/>
            <person name="Rounsley S."/>
            <person name="Rokhsar D.S."/>
        </authorList>
    </citation>
    <scope>NUCLEOTIDE SEQUENCE [LARGE SCALE GENOMIC DNA]</scope>
    <source>
        <strain evidence="3">cv. AM560-2</strain>
    </source>
</reference>
<organism evidence="2 3">
    <name type="scientific">Manihot esculenta</name>
    <name type="common">Cassava</name>
    <name type="synonym">Jatropha manihot</name>
    <dbReference type="NCBI Taxonomy" id="3983"/>
    <lineage>
        <taxon>Eukaryota</taxon>
        <taxon>Viridiplantae</taxon>
        <taxon>Streptophyta</taxon>
        <taxon>Embryophyta</taxon>
        <taxon>Tracheophyta</taxon>
        <taxon>Spermatophyta</taxon>
        <taxon>Magnoliopsida</taxon>
        <taxon>eudicotyledons</taxon>
        <taxon>Gunneridae</taxon>
        <taxon>Pentapetalae</taxon>
        <taxon>rosids</taxon>
        <taxon>fabids</taxon>
        <taxon>Malpighiales</taxon>
        <taxon>Euphorbiaceae</taxon>
        <taxon>Crotonoideae</taxon>
        <taxon>Manihoteae</taxon>
        <taxon>Manihot</taxon>
    </lineage>
</organism>
<name>A0A2C9UKI4_MANES</name>
<dbReference type="OMA" id="ITMAYKK"/>
<dbReference type="STRING" id="3983.A0A2C9UKI4"/>
<dbReference type="OrthoDB" id="843225at2759"/>
<dbReference type="InterPro" id="IPR006016">
    <property type="entry name" value="UspA"/>
</dbReference>
<dbReference type="PRINTS" id="PR01438">
    <property type="entry name" value="UNVRSLSTRESS"/>
</dbReference>
<accession>A0A2C9UKI4</accession>
<dbReference type="EMBL" id="CM004400">
    <property type="protein sequence ID" value="OAY31332.1"/>
    <property type="molecule type" value="Genomic_DNA"/>
</dbReference>
<evidence type="ECO:0000313" key="3">
    <source>
        <dbReference type="Proteomes" id="UP000091857"/>
    </source>
</evidence>
<evidence type="ECO:0000313" key="2">
    <source>
        <dbReference type="EMBL" id="OAY31332.1"/>
    </source>
</evidence>
<dbReference type="Proteomes" id="UP000091857">
    <property type="component" value="Chromosome 14"/>
</dbReference>
<dbReference type="InterPro" id="IPR014729">
    <property type="entry name" value="Rossmann-like_a/b/a_fold"/>
</dbReference>
<dbReference type="PANTHER" id="PTHR31964:SF55">
    <property type="entry name" value="USPA DOMAIN-CONTAINING PROTEIN"/>
    <property type="match status" value="1"/>
</dbReference>
<protein>
    <recommendedName>
        <fullName evidence="1">UspA domain-containing protein</fullName>
    </recommendedName>
</protein>
<dbReference type="Pfam" id="PF00582">
    <property type="entry name" value="Usp"/>
    <property type="match status" value="1"/>
</dbReference>
<dbReference type="Gene3D" id="3.40.50.620">
    <property type="entry name" value="HUPs"/>
    <property type="match status" value="1"/>
</dbReference>
<comment type="caution">
    <text evidence="2">The sequence shown here is derived from an EMBL/GenBank/DDBJ whole genome shotgun (WGS) entry which is preliminary data.</text>
</comment>
<dbReference type="InterPro" id="IPR006015">
    <property type="entry name" value="Universal_stress_UspA"/>
</dbReference>
<dbReference type="PANTHER" id="PTHR31964">
    <property type="entry name" value="ADENINE NUCLEOTIDE ALPHA HYDROLASES-LIKE SUPERFAMILY PROTEIN"/>
    <property type="match status" value="1"/>
</dbReference>
<sequence>MAEEVMAKGEDERKVMVAIDESEYSHYALIWVLDNLKESLPRSPLFIFMAQPPPRNYPFAASLGSARMYCSVSAVSAPDFLNSVKENNKKLALAFLEKAKEICASRGVNAEILTEEGDAKTAICNVVEKLNIGMLILGDHGLGKIKRALLGSVSSYCVRYAKCPVLVVKKP</sequence>
<dbReference type="Gramene" id="Manes.14G103600.1.v8.1">
    <property type="protein sequence ID" value="Manes.14G103600.1.v8.1.CDS"/>
    <property type="gene ID" value="Manes.14G103600.v8.1"/>
</dbReference>
<dbReference type="CDD" id="cd23659">
    <property type="entry name" value="USP_At3g01520-like"/>
    <property type="match status" value="1"/>
</dbReference>
<keyword evidence="3" id="KW-1185">Reference proteome</keyword>
<evidence type="ECO:0000259" key="1">
    <source>
        <dbReference type="Pfam" id="PF00582"/>
    </source>
</evidence>
<proteinExistence type="predicted"/>
<gene>
    <name evidence="2" type="ORF">MANES_14G103600v8</name>
</gene>
<dbReference type="SUPFAM" id="SSF52402">
    <property type="entry name" value="Adenine nucleotide alpha hydrolases-like"/>
    <property type="match status" value="1"/>
</dbReference>
<dbReference type="AlphaFoldDB" id="A0A2C9UKI4"/>
<feature type="domain" description="UspA" evidence="1">
    <location>
        <begin position="13"/>
        <end position="169"/>
    </location>
</feature>